<dbReference type="AlphaFoldDB" id="A0A6A4R4T6"/>
<dbReference type="InterPro" id="IPR021099">
    <property type="entry name" value="PORR_domain"/>
</dbReference>
<dbReference type="GO" id="GO:0003723">
    <property type="term" value="F:RNA binding"/>
    <property type="evidence" value="ECO:0007669"/>
    <property type="project" value="InterPro"/>
</dbReference>
<evidence type="ECO:0000259" key="2">
    <source>
        <dbReference type="Pfam" id="PF11955"/>
    </source>
</evidence>
<dbReference type="InterPro" id="IPR045040">
    <property type="entry name" value="PORR_fam"/>
</dbReference>
<organism evidence="3 4">
    <name type="scientific">Lupinus albus</name>
    <name type="common">White lupine</name>
    <name type="synonym">Lupinus termis</name>
    <dbReference type="NCBI Taxonomy" id="3870"/>
    <lineage>
        <taxon>Eukaryota</taxon>
        <taxon>Viridiplantae</taxon>
        <taxon>Streptophyta</taxon>
        <taxon>Embryophyta</taxon>
        <taxon>Tracheophyta</taxon>
        <taxon>Spermatophyta</taxon>
        <taxon>Magnoliopsida</taxon>
        <taxon>eudicotyledons</taxon>
        <taxon>Gunneridae</taxon>
        <taxon>Pentapetalae</taxon>
        <taxon>rosids</taxon>
        <taxon>fabids</taxon>
        <taxon>Fabales</taxon>
        <taxon>Fabaceae</taxon>
        <taxon>Papilionoideae</taxon>
        <taxon>50 kb inversion clade</taxon>
        <taxon>genistoids sensu lato</taxon>
        <taxon>core genistoids</taxon>
        <taxon>Genisteae</taxon>
        <taxon>Lupinus</taxon>
    </lineage>
</organism>
<accession>A0A6A4R4T6</accession>
<dbReference type="OrthoDB" id="1892230at2759"/>
<comment type="caution">
    <text evidence="3">The sequence shown here is derived from an EMBL/GenBank/DDBJ whole genome shotgun (WGS) entry which is preliminary data.</text>
</comment>
<proteinExistence type="predicted"/>
<feature type="compositionally biased region" description="Low complexity" evidence="1">
    <location>
        <begin position="500"/>
        <end position="509"/>
    </location>
</feature>
<dbReference type="Pfam" id="PF11955">
    <property type="entry name" value="PORR"/>
    <property type="match status" value="1"/>
</dbReference>
<reference evidence="4" key="1">
    <citation type="journal article" date="2020" name="Nat. Commun.">
        <title>Genome sequence of the cluster root forming white lupin.</title>
        <authorList>
            <person name="Hufnagel B."/>
            <person name="Marques A."/>
            <person name="Soriano A."/>
            <person name="Marques L."/>
            <person name="Divol F."/>
            <person name="Doumas P."/>
            <person name="Sallet E."/>
            <person name="Mancinotti D."/>
            <person name="Carrere S."/>
            <person name="Marande W."/>
            <person name="Arribat S."/>
            <person name="Keller J."/>
            <person name="Huneau C."/>
            <person name="Blein T."/>
            <person name="Aime D."/>
            <person name="Laguerre M."/>
            <person name="Taylor J."/>
            <person name="Schubert V."/>
            <person name="Nelson M."/>
            <person name="Geu-Flores F."/>
            <person name="Crespi M."/>
            <person name="Gallardo-Guerrero K."/>
            <person name="Delaux P.-M."/>
            <person name="Salse J."/>
            <person name="Berges H."/>
            <person name="Guyot R."/>
            <person name="Gouzy J."/>
            <person name="Peret B."/>
        </authorList>
    </citation>
    <scope>NUCLEOTIDE SEQUENCE [LARGE SCALE GENOMIC DNA]</scope>
    <source>
        <strain evidence="4">cv. Amiga</strain>
    </source>
</reference>
<gene>
    <name evidence="3" type="ORF">Lalb_Chr01g0009951</name>
</gene>
<dbReference type="PANTHER" id="PTHR31476:SF16">
    <property type="entry name" value="F14O23.23 PROTEIN"/>
    <property type="match status" value="1"/>
</dbReference>
<dbReference type="PANTHER" id="PTHR31476">
    <property type="entry name" value="PROTEIN WHAT'S THIS FACTOR 1 HOMOLOG, CHLOROPLASTIC"/>
    <property type="match status" value="1"/>
</dbReference>
<feature type="compositionally biased region" description="Acidic residues" evidence="1">
    <location>
        <begin position="383"/>
        <end position="406"/>
    </location>
</feature>
<protein>
    <submittedName>
        <fullName evidence="3">Putative plant organelle RNA recognition domain-containing protein</fullName>
    </submittedName>
</protein>
<keyword evidence="4" id="KW-1185">Reference proteome</keyword>
<name>A0A6A4R4T6_LUPAL</name>
<feature type="compositionally biased region" description="Basic and acidic residues" evidence="1">
    <location>
        <begin position="460"/>
        <end position="487"/>
    </location>
</feature>
<feature type="domain" description="PORR" evidence="2">
    <location>
        <begin position="38"/>
        <end position="364"/>
    </location>
</feature>
<feature type="region of interest" description="Disordered" evidence="1">
    <location>
        <begin position="368"/>
        <end position="518"/>
    </location>
</feature>
<evidence type="ECO:0000313" key="4">
    <source>
        <dbReference type="Proteomes" id="UP000447434"/>
    </source>
</evidence>
<evidence type="ECO:0000313" key="3">
    <source>
        <dbReference type="EMBL" id="KAE9621100.1"/>
    </source>
</evidence>
<sequence>MRFALLFSRHKTTATATTQPHNLNHLRTLFDATSFKLVRDRGLDHAVEREKNLQSLVSLKNLIKVEPSKSLPISIIAENRESLKLPFRPIEFVRKYPSVFEEVLPVSGTFQPHVRLTKDILNIDGDEKLMHESDSYRKQLADRLLKLLMISRNRKIPLGIIEHLKWDLGLPQDYEKSVIPEFPDCFRVVRDKMCGFRGRDDRVLELVCWSDELAVSVIEKNSKGGELVFPVKFSTGFEMDKKYEKWLSEWKRLPYVSPYEDGSYLSASSDETDRWIVGVLHEILHILVPKKTEKDNLLVLGDWFGLRSRFKKALLQHPGIFYVSSKIGTYTVVLRDGYKRGSLVEQHPLMNLRSQYVHLMNTVKEDVKGSKVVQGKRATKESSDEDKENIEGGGEEDDENAVEENEGDMHESSDAEAGAEDASESDFDDNEEKSRRRTRRTSVNTGGREVRRLNLKTKKPSRDSRKEKSGAKFTQRAKEKYPGEISKKIRMLGGHNDVESSPPRSRSPSNWGKLLNSK</sequence>
<dbReference type="EMBL" id="WOCE01000001">
    <property type="protein sequence ID" value="KAE9621100.1"/>
    <property type="molecule type" value="Genomic_DNA"/>
</dbReference>
<dbReference type="Proteomes" id="UP000447434">
    <property type="component" value="Chromosome 1"/>
</dbReference>
<feature type="compositionally biased region" description="Acidic residues" evidence="1">
    <location>
        <begin position="417"/>
        <end position="431"/>
    </location>
</feature>
<evidence type="ECO:0000256" key="1">
    <source>
        <dbReference type="SAM" id="MobiDB-lite"/>
    </source>
</evidence>